<dbReference type="AlphaFoldDB" id="A0A1B1C3A5"/>
<dbReference type="InterPro" id="IPR036390">
    <property type="entry name" value="WH_DNA-bd_sf"/>
</dbReference>
<name>A0A1B1C3A5_9VIBR</name>
<reference evidence="1" key="1">
    <citation type="journal article" date="2012" name="Science">
        <title>Ecological populations of bacteria act as socially cohesive units of antibiotic production and resistance.</title>
        <authorList>
            <person name="Cordero O.X."/>
            <person name="Wildschutte H."/>
            <person name="Kirkup B."/>
            <person name="Proehl S."/>
            <person name="Ngo L."/>
            <person name="Hussain F."/>
            <person name="Le Roux F."/>
            <person name="Mincer T."/>
            <person name="Polz M.F."/>
        </authorList>
    </citation>
    <scope>NUCLEOTIDE SEQUENCE</scope>
    <source>
        <strain evidence="1">9CS106</strain>
    </source>
</reference>
<sequence>MLHETYFDVAYLLLAQKSPRSAYQMKKMTGLHRDTFERAFAVLPQNPDLFELEMDKTKLGAEMMNVTDIRVSGREEKRHKSRLLRRVIMASPHLSNQKIADITGYKRGGVRYARKELEDKGMIKYKARDGRITLFDILTMKWGSDAH</sequence>
<gene>
    <name evidence="1" type="ORF">A134_23255</name>
</gene>
<reference evidence="1" key="2">
    <citation type="submission" date="2016-06" db="EMBL/GenBank/DDBJ databases">
        <title>Adaptive Radiation by Waves of Gene Transfer Leads to Fine-Scale Resource Partitioning in Marine Microbes.</title>
        <authorList>
            <person name="Hehemann J.-H."/>
            <person name="Arevalo P."/>
            <person name="Datta M.S."/>
            <person name="Yu X."/>
            <person name="Corzett C.H."/>
            <person name="Henschel A."/>
            <person name="Preheim S.P."/>
            <person name="Timberlake S."/>
            <person name="Alm E.J."/>
            <person name="Polz M.F."/>
        </authorList>
    </citation>
    <scope>NUCLEOTIDE SEQUENCE</scope>
    <source>
        <strain evidence="1">9CS106</strain>
    </source>
</reference>
<dbReference type="SUPFAM" id="SSF46785">
    <property type="entry name" value="Winged helix' DNA-binding domain"/>
    <property type="match status" value="1"/>
</dbReference>
<proteinExistence type="predicted"/>
<protein>
    <submittedName>
        <fullName evidence="1">Uncharacterized protein</fullName>
    </submittedName>
</protein>
<dbReference type="Pfam" id="PF13412">
    <property type="entry name" value="HTH_24"/>
    <property type="match status" value="1"/>
</dbReference>
<organism evidence="1">
    <name type="scientific">Vibrio crassostreae 9CS106</name>
    <dbReference type="NCBI Taxonomy" id="1191300"/>
    <lineage>
        <taxon>Bacteria</taxon>
        <taxon>Pseudomonadati</taxon>
        <taxon>Pseudomonadota</taxon>
        <taxon>Gammaproteobacteria</taxon>
        <taxon>Vibrionales</taxon>
        <taxon>Vibrionaceae</taxon>
        <taxon>Vibrio</taxon>
    </lineage>
</organism>
<evidence type="ECO:0000313" key="1">
    <source>
        <dbReference type="EMBL" id="ANP79334.1"/>
    </source>
</evidence>
<dbReference type="EMBL" id="CP016231">
    <property type="protein sequence ID" value="ANP79334.1"/>
    <property type="molecule type" value="Genomic_DNA"/>
</dbReference>
<accession>A0A1B1C3A5</accession>